<reference evidence="9" key="4">
    <citation type="submission" date="2023-01" db="EMBL/GenBank/DDBJ databases">
        <title>Draft genome sequence of Methylobacterium oxalidis strain NBRC 107715.</title>
        <authorList>
            <person name="Sun Q."/>
            <person name="Mori K."/>
        </authorList>
    </citation>
    <scope>NUCLEOTIDE SEQUENCE</scope>
    <source>
        <strain evidence="9">NBRC 107715</strain>
    </source>
</reference>
<dbReference type="GO" id="GO:0030694">
    <property type="term" value="C:bacterial-type flagellum basal body, rod"/>
    <property type="evidence" value="ECO:0007669"/>
    <property type="project" value="UniProtKB-UniRule"/>
</dbReference>
<evidence type="ECO:0000256" key="4">
    <source>
        <dbReference type="RuleBase" id="RU362116"/>
    </source>
</evidence>
<feature type="domain" description="Flagellar hook protein FlgE/F/G-like D1" evidence="7">
    <location>
        <begin position="88"/>
        <end position="152"/>
    </location>
</feature>
<dbReference type="AlphaFoldDB" id="A0A512J0L6"/>
<keyword evidence="8" id="KW-0969">Cilium</keyword>
<feature type="domain" description="Flagellar basal-body/hook protein C-terminal" evidence="6">
    <location>
        <begin position="197"/>
        <end position="240"/>
    </location>
</feature>
<dbReference type="Pfam" id="PF00460">
    <property type="entry name" value="Flg_bb_rod"/>
    <property type="match status" value="1"/>
</dbReference>
<dbReference type="InterPro" id="IPR012836">
    <property type="entry name" value="FlgF"/>
</dbReference>
<dbReference type="InterPro" id="IPR020013">
    <property type="entry name" value="Flagellar_FlgE/F/G"/>
</dbReference>
<proteinExistence type="inferred from homology"/>
<dbReference type="Pfam" id="PF22692">
    <property type="entry name" value="LlgE_F_G_D1"/>
    <property type="match status" value="1"/>
</dbReference>
<comment type="caution">
    <text evidence="8">The sequence shown here is derived from an EMBL/GenBank/DDBJ whole genome shotgun (WGS) entry which is preliminary data.</text>
</comment>
<organism evidence="8 10">
    <name type="scientific">Methylobacterium oxalidis</name>
    <dbReference type="NCBI Taxonomy" id="944322"/>
    <lineage>
        <taxon>Bacteria</taxon>
        <taxon>Pseudomonadati</taxon>
        <taxon>Pseudomonadota</taxon>
        <taxon>Alphaproteobacteria</taxon>
        <taxon>Hyphomicrobiales</taxon>
        <taxon>Methylobacteriaceae</taxon>
        <taxon>Methylobacterium</taxon>
    </lineage>
</organism>
<reference evidence="8 10" key="3">
    <citation type="submission" date="2019-07" db="EMBL/GenBank/DDBJ databases">
        <title>Whole genome shotgun sequence of Methylobacterium oxalidis NBRC 107715.</title>
        <authorList>
            <person name="Hosoyama A."/>
            <person name="Uohara A."/>
            <person name="Ohji S."/>
            <person name="Ichikawa N."/>
        </authorList>
    </citation>
    <scope>NUCLEOTIDE SEQUENCE [LARGE SCALE GENOMIC DNA]</scope>
    <source>
        <strain evidence="8 10">NBRC 107715</strain>
    </source>
</reference>
<keyword evidence="3 4" id="KW-0975">Bacterial flagellum</keyword>
<dbReference type="InterPro" id="IPR053967">
    <property type="entry name" value="LlgE_F_G-like_D1"/>
</dbReference>
<dbReference type="RefSeq" id="WP_147025154.1">
    <property type="nucleotide sequence ID" value="NZ_BJZU01000021.1"/>
</dbReference>
<evidence type="ECO:0000313" key="10">
    <source>
        <dbReference type="Proteomes" id="UP000321960"/>
    </source>
</evidence>
<feature type="domain" description="Flagellar basal body rod protein N-terminal" evidence="5">
    <location>
        <begin position="7"/>
        <end position="35"/>
    </location>
</feature>
<evidence type="ECO:0000259" key="5">
    <source>
        <dbReference type="Pfam" id="PF00460"/>
    </source>
</evidence>
<dbReference type="PANTHER" id="PTHR30435">
    <property type="entry name" value="FLAGELLAR PROTEIN"/>
    <property type="match status" value="1"/>
</dbReference>
<evidence type="ECO:0000256" key="1">
    <source>
        <dbReference type="ARBA" id="ARBA00004117"/>
    </source>
</evidence>
<gene>
    <name evidence="8" type="primary">flgF_2</name>
    <name evidence="9" type="synonym">flgF_1</name>
    <name evidence="9" type="ORF">GCM10007888_17330</name>
    <name evidence="8" type="ORF">MOX02_14810</name>
</gene>
<dbReference type="InterPro" id="IPR010930">
    <property type="entry name" value="Flg_bb/hook_C_dom"/>
</dbReference>
<evidence type="ECO:0000259" key="7">
    <source>
        <dbReference type="Pfam" id="PF22692"/>
    </source>
</evidence>
<evidence type="ECO:0000313" key="11">
    <source>
        <dbReference type="Proteomes" id="UP001156856"/>
    </source>
</evidence>
<dbReference type="SUPFAM" id="SSF117143">
    <property type="entry name" value="Flagellar hook protein flgE"/>
    <property type="match status" value="1"/>
</dbReference>
<reference evidence="9" key="1">
    <citation type="journal article" date="2014" name="Int. J. Syst. Evol. Microbiol.">
        <title>Complete genome of a new Firmicutes species belonging to the dominant human colonic microbiota ('Ruminococcus bicirculans') reveals two chromosomes and a selective capacity to utilize plant glucans.</title>
        <authorList>
            <consortium name="NISC Comparative Sequencing Program"/>
            <person name="Wegmann U."/>
            <person name="Louis P."/>
            <person name="Goesmann A."/>
            <person name="Henrissat B."/>
            <person name="Duncan S.H."/>
            <person name="Flint H.J."/>
        </authorList>
    </citation>
    <scope>NUCLEOTIDE SEQUENCE</scope>
    <source>
        <strain evidence="9">NBRC 107715</strain>
    </source>
</reference>
<name>A0A512J0L6_9HYPH</name>
<reference evidence="11" key="2">
    <citation type="journal article" date="2019" name="Int. J. Syst. Evol. Microbiol.">
        <title>The Global Catalogue of Microorganisms (GCM) 10K type strain sequencing project: providing services to taxonomists for standard genome sequencing and annotation.</title>
        <authorList>
            <consortium name="The Broad Institute Genomics Platform"/>
            <consortium name="The Broad Institute Genome Sequencing Center for Infectious Disease"/>
            <person name="Wu L."/>
            <person name="Ma J."/>
        </authorList>
    </citation>
    <scope>NUCLEOTIDE SEQUENCE [LARGE SCALE GENOMIC DNA]</scope>
    <source>
        <strain evidence="11">NBRC 107715</strain>
    </source>
</reference>
<comment type="similarity">
    <text evidence="2 4">Belongs to the flagella basal body rod proteins family.</text>
</comment>
<comment type="subunit">
    <text evidence="4">The basal body constitutes a major portion of the flagellar organelle and consists of five rings (E,L,P,S, and M) mounted on a central rod. The rod consists of about 26 subunits of FlgG in the distal portion, and FlgB, FlgC and FlgF are thought to build up the proximal portion of the rod with about 6 subunits each.</text>
</comment>
<dbReference type="EMBL" id="BSPK01000021">
    <property type="protein sequence ID" value="GLS63352.1"/>
    <property type="molecule type" value="Genomic_DNA"/>
</dbReference>
<dbReference type="NCBIfam" id="TIGR03506">
    <property type="entry name" value="FlgEFG_subfam"/>
    <property type="match status" value="1"/>
</dbReference>
<dbReference type="NCBIfam" id="TIGR02490">
    <property type="entry name" value="flgF"/>
    <property type="match status" value="1"/>
</dbReference>
<accession>A0A512J0L6</accession>
<sequence length="246" mass="26426">MQNALFVGVSSQVALQRELDVIANNMANVSTTGFKARNARFQEYLMPVASADSFKTSDRRLSYVIDQGTTLDLGQGPIEQTGNPLHVAVRGEAFLTVQTAQGVRYTRNGAFEFDPQGNLVTSDGYAVQGEAGPIAIGPQETGVQIGPDGTVSTNLGVRGRIRLVTFANPQRLQNEGANLYSSPDQPQPAGIAGRLESGALERSNVKPVIEMTRLMDVNRSYAMVSSVISRLDDLRGTAIRRLADVA</sequence>
<dbReference type="GO" id="GO:0071978">
    <property type="term" value="P:bacterial-type flagellum-dependent swarming motility"/>
    <property type="evidence" value="ECO:0007669"/>
    <property type="project" value="TreeGrafter"/>
</dbReference>
<dbReference type="Proteomes" id="UP001156856">
    <property type="component" value="Unassembled WGS sequence"/>
</dbReference>
<comment type="subcellular location">
    <subcellularLocation>
        <location evidence="1 4">Bacterial flagellum basal body</location>
    </subcellularLocation>
</comment>
<dbReference type="Proteomes" id="UP000321960">
    <property type="component" value="Unassembled WGS sequence"/>
</dbReference>
<dbReference type="EMBL" id="BJZU01000021">
    <property type="protein sequence ID" value="GEP03443.1"/>
    <property type="molecule type" value="Genomic_DNA"/>
</dbReference>
<protein>
    <recommendedName>
        <fullName evidence="4">Flagellar basal-body rod protein FlgF</fullName>
    </recommendedName>
</protein>
<evidence type="ECO:0000313" key="8">
    <source>
        <dbReference type="EMBL" id="GEP03443.1"/>
    </source>
</evidence>
<keyword evidence="8" id="KW-0282">Flagellum</keyword>
<evidence type="ECO:0000256" key="3">
    <source>
        <dbReference type="ARBA" id="ARBA00023143"/>
    </source>
</evidence>
<dbReference type="InterPro" id="IPR037925">
    <property type="entry name" value="FlgE/F/G-like"/>
</dbReference>
<keyword evidence="8" id="KW-0966">Cell projection</keyword>
<keyword evidence="11" id="KW-1185">Reference proteome</keyword>
<dbReference type="OrthoDB" id="9804559at2"/>
<dbReference type="Pfam" id="PF06429">
    <property type="entry name" value="Flg_bbr_C"/>
    <property type="match status" value="1"/>
</dbReference>
<dbReference type="InterPro" id="IPR001444">
    <property type="entry name" value="Flag_bb_rod_N"/>
</dbReference>
<evidence type="ECO:0000313" key="9">
    <source>
        <dbReference type="EMBL" id="GLS63352.1"/>
    </source>
</evidence>
<evidence type="ECO:0000259" key="6">
    <source>
        <dbReference type="Pfam" id="PF06429"/>
    </source>
</evidence>
<evidence type="ECO:0000256" key="2">
    <source>
        <dbReference type="ARBA" id="ARBA00009677"/>
    </source>
</evidence>
<dbReference type="NCBIfam" id="NF009331">
    <property type="entry name" value="PRK12689.1"/>
    <property type="match status" value="1"/>
</dbReference>
<dbReference type="PANTHER" id="PTHR30435:SF19">
    <property type="entry name" value="FLAGELLAR BASAL-BODY ROD PROTEIN FLGG"/>
    <property type="match status" value="1"/>
</dbReference>